<gene>
    <name evidence="3" type="ORF">EOE48_06905</name>
</gene>
<dbReference type="PROSITE" id="PS51318">
    <property type="entry name" value="TAT"/>
    <property type="match status" value="1"/>
</dbReference>
<dbReference type="Proteomes" id="UP000286997">
    <property type="component" value="Unassembled WGS sequence"/>
</dbReference>
<dbReference type="InterPro" id="IPR006311">
    <property type="entry name" value="TAT_signal"/>
</dbReference>
<evidence type="ECO:0000313" key="4">
    <source>
        <dbReference type="Proteomes" id="UP000286997"/>
    </source>
</evidence>
<protein>
    <submittedName>
        <fullName evidence="3">Transglutaminase family protein</fullName>
    </submittedName>
</protein>
<dbReference type="Gene3D" id="3.10.620.30">
    <property type="match status" value="1"/>
</dbReference>
<keyword evidence="4" id="KW-1185">Reference proteome</keyword>
<dbReference type="Pfam" id="PF01841">
    <property type="entry name" value="Transglut_core"/>
    <property type="match status" value="1"/>
</dbReference>
<dbReference type="InterPro" id="IPR038765">
    <property type="entry name" value="Papain-like_cys_pep_sf"/>
</dbReference>
<feature type="domain" description="Transglutaminase-like" evidence="2">
    <location>
        <begin position="199"/>
        <end position="274"/>
    </location>
</feature>
<dbReference type="AlphaFoldDB" id="A0A437PBP8"/>
<reference evidence="3 4" key="1">
    <citation type="submission" date="2019-01" db="EMBL/GenBank/DDBJ databases">
        <authorList>
            <person name="Chen W.-M."/>
        </authorList>
    </citation>
    <scope>NUCLEOTIDE SEQUENCE [LARGE SCALE GENOMIC DNA]</scope>
    <source>
        <strain evidence="3 4">TER-1</strain>
    </source>
</reference>
<proteinExistence type="predicted"/>
<evidence type="ECO:0000256" key="1">
    <source>
        <dbReference type="SAM" id="SignalP"/>
    </source>
</evidence>
<dbReference type="SMART" id="SM00460">
    <property type="entry name" value="TGc"/>
    <property type="match status" value="1"/>
</dbReference>
<organism evidence="3 4">
    <name type="scientific">Methylobacterium oryzihabitans</name>
    <dbReference type="NCBI Taxonomy" id="2499852"/>
    <lineage>
        <taxon>Bacteria</taxon>
        <taxon>Pseudomonadati</taxon>
        <taxon>Pseudomonadota</taxon>
        <taxon>Alphaproteobacteria</taxon>
        <taxon>Hyphomicrobiales</taxon>
        <taxon>Methylobacteriaceae</taxon>
        <taxon>Methylobacterium</taxon>
    </lineage>
</organism>
<feature type="signal peptide" evidence="1">
    <location>
        <begin position="1"/>
        <end position="23"/>
    </location>
</feature>
<evidence type="ECO:0000313" key="3">
    <source>
        <dbReference type="EMBL" id="RVU19676.1"/>
    </source>
</evidence>
<dbReference type="SUPFAM" id="SSF54001">
    <property type="entry name" value="Cysteine proteinases"/>
    <property type="match status" value="1"/>
</dbReference>
<dbReference type="OrthoDB" id="9804872at2"/>
<name>A0A437PBP8_9HYPH</name>
<feature type="chain" id="PRO_5019431480" evidence="1">
    <location>
        <begin position="24"/>
        <end position="363"/>
    </location>
</feature>
<dbReference type="EMBL" id="SACP01000005">
    <property type="protein sequence ID" value="RVU19676.1"/>
    <property type="molecule type" value="Genomic_DNA"/>
</dbReference>
<dbReference type="PANTHER" id="PTHR38339">
    <property type="entry name" value="TRANSGLUTAMINASE DOMAIN PROTEIN"/>
    <property type="match status" value="1"/>
</dbReference>
<accession>A0A437PBP8</accession>
<dbReference type="InterPro" id="IPR002931">
    <property type="entry name" value="Transglutaminase-like"/>
</dbReference>
<keyword evidence="1" id="KW-0732">Signal</keyword>
<dbReference type="RefSeq" id="WP_127728060.1">
    <property type="nucleotide sequence ID" value="NZ_SACP01000005.1"/>
</dbReference>
<evidence type="ECO:0000259" key="2">
    <source>
        <dbReference type="SMART" id="SM00460"/>
    </source>
</evidence>
<comment type="caution">
    <text evidence="3">The sequence shown here is derived from an EMBL/GenBank/DDBJ whole genome shotgun (WGS) entry which is preliminary data.</text>
</comment>
<dbReference type="PANTHER" id="PTHR38339:SF1">
    <property type="entry name" value="TRANSGLUTAMINASE-LIKE DOMAIN-CONTAINING PROTEIN"/>
    <property type="match status" value="1"/>
</dbReference>
<sequence length="363" mass="38883">MQRRDVLRAGAAAAAALALPRLAAAETTFAPRPGAWRRFEVATRLALPAGGPAQAWVPLPSVAEAEWTRPLGDEWTTNARSAVVHRDPVHGAALLHLTWDAGAAPTATVTSRVETRDRAIDLTAHRPATLSDDERRLFTASTALIPTDGLVRSTAERITAGARSDRDKARAIYAWVVGNTFRKASVRGCGLGDVASMLAMGDLGGKCADINALYVGLARASGLPARDVYGIRVAPSRFGYRSLGANSETITKAQHCRAEVFLDGRGWVPVDPADVRKVALEEFPAERPLSDPKVAAARDTLFGAWETNWVAYNTAHDLRLPGSDGAPVGFLMYPEAEVAGVRLDCLDPKRFAYAITAREVQIG</sequence>